<protein>
    <submittedName>
        <fullName evidence="2">Uncharacterized protein</fullName>
    </submittedName>
</protein>
<dbReference type="OrthoDB" id="10510589at2759"/>
<feature type="transmembrane region" description="Helical" evidence="1">
    <location>
        <begin position="694"/>
        <end position="712"/>
    </location>
</feature>
<sequence>MSSDNEKIDEHYEKEKNTYWAFLDVQKMKKIFAIKDPILGSISAIGLIIGWFINILYYNQYISIISNKIEKKYNQQHVISALKEEIEMNRYQDDETKSLETIVTKKWIYIQFFNYLHGIRKFIFINKTCFIGDEVNELISKIDYLSEKVLNKSAKLVKATTLKYLIYNSALINDMDKAILTDNDSTNGNSNDFKLMNIKNQAVQYHLAALNSLKKLMNSLRVVEDPSEFDNVMSTNDELAKLLSMGESTYKNYIIHSNYSKESLELYILFLKNSMEKYIQKLEDNKIIKELGNYDNNKQANYNNNSEKYEMDGIENKRLISMKNNLLHKCQKPLIEVLTVMQITSFLSIVIGIICLIIVNNSFTNIIPNVDVLVYGLQSPLVMCKINCGLRFITVVAAAGIHIDNITNYDPGVVVNVDYLEQEYLSYMYHFHSLESYGYETIHPISNGVIDEMKEVNYYEIMHKIFYCYSTKSFFNNRSDEYTNQVTKICEKFNVDDEGVKKNAKKKKTSSIKKAKYLYILFCIIIPLFLLYPFLTILIFKPEFESLTSLLVNSKLEKDLKNGKYGGRPSSEIEIFDSLYNNNNCVRHPFSMWKCDLRVFDELYTEELANSPIDYMMVEYLSNLSDYIDEEHEKKYNLTDQEEIKEMITNILANPRVQLLKKLSEDILGFIDQMNDIGITYLVQKLKSYKSNTLIFHISSSLIIYISFYLFVSRPIKKQLRAIDSLVNITFSIPSSMYKTSPRLKKYDKFIYYN</sequence>
<evidence type="ECO:0000313" key="2">
    <source>
        <dbReference type="EMBL" id="ORY24906.1"/>
    </source>
</evidence>
<name>A0A1Y2AQZ4_9FUNG</name>
<comment type="caution">
    <text evidence="2">The sequence shown here is derived from an EMBL/GenBank/DDBJ whole genome shotgun (WGS) entry which is preliminary data.</text>
</comment>
<evidence type="ECO:0000313" key="3">
    <source>
        <dbReference type="Proteomes" id="UP000193920"/>
    </source>
</evidence>
<dbReference type="AlphaFoldDB" id="A0A1Y2AQZ4"/>
<keyword evidence="3" id="KW-1185">Reference proteome</keyword>
<dbReference type="EMBL" id="MCOG01000217">
    <property type="protein sequence ID" value="ORY24906.1"/>
    <property type="molecule type" value="Genomic_DNA"/>
</dbReference>
<organism evidence="2 3">
    <name type="scientific">Neocallimastix californiae</name>
    <dbReference type="NCBI Taxonomy" id="1754190"/>
    <lineage>
        <taxon>Eukaryota</taxon>
        <taxon>Fungi</taxon>
        <taxon>Fungi incertae sedis</taxon>
        <taxon>Chytridiomycota</taxon>
        <taxon>Chytridiomycota incertae sedis</taxon>
        <taxon>Neocallimastigomycetes</taxon>
        <taxon>Neocallimastigales</taxon>
        <taxon>Neocallimastigaceae</taxon>
        <taxon>Neocallimastix</taxon>
    </lineage>
</organism>
<reference evidence="2 3" key="1">
    <citation type="submission" date="2016-08" db="EMBL/GenBank/DDBJ databases">
        <title>A Parts List for Fungal Cellulosomes Revealed by Comparative Genomics.</title>
        <authorList>
            <consortium name="DOE Joint Genome Institute"/>
            <person name="Haitjema C.H."/>
            <person name="Gilmore S.P."/>
            <person name="Henske J.K."/>
            <person name="Solomon K.V."/>
            <person name="De Groot R."/>
            <person name="Kuo A."/>
            <person name="Mondo S.J."/>
            <person name="Salamov A.A."/>
            <person name="Labutti K."/>
            <person name="Zhao Z."/>
            <person name="Chiniquy J."/>
            <person name="Barry K."/>
            <person name="Brewer H.M."/>
            <person name="Purvine S.O."/>
            <person name="Wright A.T."/>
            <person name="Boxma B."/>
            <person name="Van Alen T."/>
            <person name="Hackstein J.H."/>
            <person name="Baker S.E."/>
            <person name="Grigoriev I.V."/>
            <person name="O'Malley M.A."/>
        </authorList>
    </citation>
    <scope>NUCLEOTIDE SEQUENCE [LARGE SCALE GENOMIC DNA]</scope>
    <source>
        <strain evidence="2 3">G1</strain>
    </source>
</reference>
<proteinExistence type="predicted"/>
<accession>A0A1Y2AQZ4</accession>
<dbReference type="Proteomes" id="UP000193920">
    <property type="component" value="Unassembled WGS sequence"/>
</dbReference>
<keyword evidence="1" id="KW-0812">Transmembrane</keyword>
<keyword evidence="1" id="KW-1133">Transmembrane helix</keyword>
<evidence type="ECO:0000256" key="1">
    <source>
        <dbReference type="SAM" id="Phobius"/>
    </source>
</evidence>
<keyword evidence="1" id="KW-0472">Membrane</keyword>
<feature type="transmembrane region" description="Helical" evidence="1">
    <location>
        <begin position="517"/>
        <end position="540"/>
    </location>
</feature>
<feature type="transmembrane region" description="Helical" evidence="1">
    <location>
        <begin position="38"/>
        <end position="58"/>
    </location>
</feature>
<feature type="transmembrane region" description="Helical" evidence="1">
    <location>
        <begin position="337"/>
        <end position="359"/>
    </location>
</feature>
<gene>
    <name evidence="2" type="ORF">LY90DRAFT_630109</name>
</gene>